<protein>
    <submittedName>
        <fullName evidence="3">Uncharacterized protein</fullName>
    </submittedName>
</protein>
<dbReference type="HOGENOM" id="CLU_2637577_0_0_1"/>
<evidence type="ECO:0000313" key="3">
    <source>
        <dbReference type="EMBL" id="KIL69158.1"/>
    </source>
</evidence>
<sequence>MFYLAIMAIATRPFLIPTSCALNSAMNAVAFNLLVIRVGLRRADSKRNDELSSLRFNVTTRAMLEDCTSEKETQEAV</sequence>
<evidence type="ECO:0000256" key="1">
    <source>
        <dbReference type="SAM" id="Phobius"/>
    </source>
</evidence>
<dbReference type="Proteomes" id="UP000054549">
    <property type="component" value="Unassembled WGS sequence"/>
</dbReference>
<keyword evidence="1" id="KW-0472">Membrane</keyword>
<feature type="transmembrane region" description="Helical" evidence="1">
    <location>
        <begin position="14"/>
        <end position="36"/>
    </location>
</feature>
<keyword evidence="1" id="KW-1133">Transmembrane helix</keyword>
<dbReference type="EMBL" id="KN818226">
    <property type="protein sequence ID" value="KIL69158.1"/>
    <property type="molecule type" value="Genomic_DNA"/>
</dbReference>
<organism evidence="3 4">
    <name type="scientific">Amanita muscaria (strain Koide BX008)</name>
    <dbReference type="NCBI Taxonomy" id="946122"/>
    <lineage>
        <taxon>Eukaryota</taxon>
        <taxon>Fungi</taxon>
        <taxon>Dikarya</taxon>
        <taxon>Basidiomycota</taxon>
        <taxon>Agaricomycotina</taxon>
        <taxon>Agaricomycetes</taxon>
        <taxon>Agaricomycetidae</taxon>
        <taxon>Agaricales</taxon>
        <taxon>Pluteineae</taxon>
        <taxon>Amanitaceae</taxon>
        <taxon>Amanita</taxon>
    </lineage>
</organism>
<feature type="signal peptide" evidence="2">
    <location>
        <begin position="1"/>
        <end position="21"/>
    </location>
</feature>
<evidence type="ECO:0000313" key="4">
    <source>
        <dbReference type="Proteomes" id="UP000054549"/>
    </source>
</evidence>
<evidence type="ECO:0000256" key="2">
    <source>
        <dbReference type="SAM" id="SignalP"/>
    </source>
</evidence>
<gene>
    <name evidence="3" type="ORF">M378DRAFT_157394</name>
</gene>
<name>A0A0C2XJD7_AMAMK</name>
<dbReference type="InParanoid" id="A0A0C2XJD7"/>
<reference evidence="3 4" key="1">
    <citation type="submission" date="2014-04" db="EMBL/GenBank/DDBJ databases">
        <title>Evolutionary Origins and Diversification of the Mycorrhizal Mutualists.</title>
        <authorList>
            <consortium name="DOE Joint Genome Institute"/>
            <consortium name="Mycorrhizal Genomics Consortium"/>
            <person name="Kohler A."/>
            <person name="Kuo A."/>
            <person name="Nagy L.G."/>
            <person name="Floudas D."/>
            <person name="Copeland A."/>
            <person name="Barry K.W."/>
            <person name="Cichocki N."/>
            <person name="Veneault-Fourrey C."/>
            <person name="LaButti K."/>
            <person name="Lindquist E.A."/>
            <person name="Lipzen A."/>
            <person name="Lundell T."/>
            <person name="Morin E."/>
            <person name="Murat C."/>
            <person name="Riley R."/>
            <person name="Ohm R."/>
            <person name="Sun H."/>
            <person name="Tunlid A."/>
            <person name="Henrissat B."/>
            <person name="Grigoriev I.V."/>
            <person name="Hibbett D.S."/>
            <person name="Martin F."/>
        </authorList>
    </citation>
    <scope>NUCLEOTIDE SEQUENCE [LARGE SCALE GENOMIC DNA]</scope>
    <source>
        <strain evidence="3 4">Koide BX008</strain>
    </source>
</reference>
<accession>A0A0C2XJD7</accession>
<keyword evidence="2" id="KW-0732">Signal</keyword>
<keyword evidence="4" id="KW-1185">Reference proteome</keyword>
<dbReference type="AlphaFoldDB" id="A0A0C2XJD7"/>
<keyword evidence="1" id="KW-0812">Transmembrane</keyword>
<proteinExistence type="predicted"/>
<feature type="chain" id="PRO_5002158934" evidence="2">
    <location>
        <begin position="22"/>
        <end position="77"/>
    </location>
</feature>